<dbReference type="PANTHER" id="PTHR43280">
    <property type="entry name" value="ARAC-FAMILY TRANSCRIPTIONAL REGULATOR"/>
    <property type="match status" value="1"/>
</dbReference>
<feature type="domain" description="HTH araC/xylS-type" evidence="4">
    <location>
        <begin position="156"/>
        <end position="254"/>
    </location>
</feature>
<dbReference type="InterPro" id="IPR018062">
    <property type="entry name" value="HTH_AraC-typ_CS"/>
</dbReference>
<dbReference type="RefSeq" id="WP_280617907.1">
    <property type="nucleotide sequence ID" value="NZ_JAROYP010000013.1"/>
</dbReference>
<evidence type="ECO:0000256" key="1">
    <source>
        <dbReference type="ARBA" id="ARBA00023015"/>
    </source>
</evidence>
<dbReference type="SUPFAM" id="SSF51215">
    <property type="entry name" value="Regulatory protein AraC"/>
    <property type="match status" value="1"/>
</dbReference>
<dbReference type="SMART" id="SM00342">
    <property type="entry name" value="HTH_ARAC"/>
    <property type="match status" value="1"/>
</dbReference>
<evidence type="ECO:0000256" key="2">
    <source>
        <dbReference type="ARBA" id="ARBA00023125"/>
    </source>
</evidence>
<sequence length="256" mass="29857">MNIHFCNYSFHTKGYHSQYKSGYPMYLFRLQTEGSCEAVVKGKKHVLKKGDLLLIKPGDHYELLVNEGQSSGDYNLGCAGSWIDSWWDRSEKPEVTQIELDEKLLFLWRHLMIEKRRPLISQNEELNCYLLKALCLSLERAVIDTEPVFHHPYPVVRMMRYIEEHAMNAFIVEDIARHAGLSLSRAVHLFKNSVGKTMVEYAQEIRLTAAIERMRYTSMTLEQIAVDCGFGTYPYFHRVFKRKYGMAPGAYRKMLD</sequence>
<comment type="caution">
    <text evidence="5">The sequence shown here is derived from an EMBL/GenBank/DDBJ whole genome shotgun (WGS) entry which is preliminary data.</text>
</comment>
<dbReference type="PROSITE" id="PS01124">
    <property type="entry name" value="HTH_ARAC_FAMILY_2"/>
    <property type="match status" value="1"/>
</dbReference>
<accession>A0AAW6T386</accession>
<dbReference type="Proteomes" id="UP001159179">
    <property type="component" value="Unassembled WGS sequence"/>
</dbReference>
<evidence type="ECO:0000313" key="6">
    <source>
        <dbReference type="Proteomes" id="UP001159179"/>
    </source>
</evidence>
<dbReference type="Pfam" id="PF02311">
    <property type="entry name" value="AraC_binding"/>
    <property type="match status" value="1"/>
</dbReference>
<evidence type="ECO:0000313" key="5">
    <source>
        <dbReference type="EMBL" id="MDH5163159.1"/>
    </source>
</evidence>
<keyword evidence="2" id="KW-0238">DNA-binding</keyword>
<dbReference type="InterPro" id="IPR003313">
    <property type="entry name" value="AraC-bd"/>
</dbReference>
<dbReference type="SUPFAM" id="SSF46689">
    <property type="entry name" value="Homeodomain-like"/>
    <property type="match status" value="1"/>
</dbReference>
<evidence type="ECO:0000256" key="3">
    <source>
        <dbReference type="ARBA" id="ARBA00023163"/>
    </source>
</evidence>
<dbReference type="Pfam" id="PF12833">
    <property type="entry name" value="HTH_18"/>
    <property type="match status" value="1"/>
</dbReference>
<dbReference type="InterPro" id="IPR020449">
    <property type="entry name" value="Tscrpt_reg_AraC-type_HTH"/>
</dbReference>
<dbReference type="InterPro" id="IPR018060">
    <property type="entry name" value="HTH_AraC"/>
</dbReference>
<dbReference type="AlphaFoldDB" id="A0AAW6T386"/>
<reference evidence="5" key="1">
    <citation type="submission" date="2023-03" db="EMBL/GenBank/DDBJ databases">
        <title>Bacterial isolates from washroom surfaces on a university campus.</title>
        <authorList>
            <person name="Holman D.B."/>
            <person name="Gzyl K.E."/>
            <person name="Taheri A.E."/>
        </authorList>
    </citation>
    <scope>NUCLEOTIDE SEQUENCE</scope>
    <source>
        <strain evidence="5">RD03</strain>
    </source>
</reference>
<dbReference type="PANTHER" id="PTHR43280:SF2">
    <property type="entry name" value="HTH-TYPE TRANSCRIPTIONAL REGULATOR EXSA"/>
    <property type="match status" value="1"/>
</dbReference>
<dbReference type="PROSITE" id="PS00041">
    <property type="entry name" value="HTH_ARAC_FAMILY_1"/>
    <property type="match status" value="1"/>
</dbReference>
<dbReference type="InterPro" id="IPR009057">
    <property type="entry name" value="Homeodomain-like_sf"/>
</dbReference>
<dbReference type="GO" id="GO:0003700">
    <property type="term" value="F:DNA-binding transcription factor activity"/>
    <property type="evidence" value="ECO:0007669"/>
    <property type="project" value="InterPro"/>
</dbReference>
<organism evidence="5 6">
    <name type="scientific">Heyndrickxia oleronia</name>
    <dbReference type="NCBI Taxonomy" id="38875"/>
    <lineage>
        <taxon>Bacteria</taxon>
        <taxon>Bacillati</taxon>
        <taxon>Bacillota</taxon>
        <taxon>Bacilli</taxon>
        <taxon>Bacillales</taxon>
        <taxon>Bacillaceae</taxon>
        <taxon>Heyndrickxia</taxon>
    </lineage>
</organism>
<keyword evidence="3" id="KW-0804">Transcription</keyword>
<dbReference type="InterPro" id="IPR037923">
    <property type="entry name" value="HTH-like"/>
</dbReference>
<gene>
    <name evidence="5" type="ORF">P5X88_19685</name>
</gene>
<name>A0AAW6T386_9BACI</name>
<dbReference type="Gene3D" id="1.10.10.60">
    <property type="entry name" value="Homeodomain-like"/>
    <property type="match status" value="2"/>
</dbReference>
<protein>
    <submittedName>
        <fullName evidence="5">AraC family transcriptional regulator</fullName>
    </submittedName>
</protein>
<dbReference type="PRINTS" id="PR00032">
    <property type="entry name" value="HTHARAC"/>
</dbReference>
<keyword evidence="1" id="KW-0805">Transcription regulation</keyword>
<dbReference type="EMBL" id="JAROYP010000013">
    <property type="protein sequence ID" value="MDH5163159.1"/>
    <property type="molecule type" value="Genomic_DNA"/>
</dbReference>
<proteinExistence type="predicted"/>
<dbReference type="GO" id="GO:0043565">
    <property type="term" value="F:sequence-specific DNA binding"/>
    <property type="evidence" value="ECO:0007669"/>
    <property type="project" value="InterPro"/>
</dbReference>
<evidence type="ECO:0000259" key="4">
    <source>
        <dbReference type="PROSITE" id="PS01124"/>
    </source>
</evidence>